<evidence type="ECO:0000256" key="1">
    <source>
        <dbReference type="SAM" id="MobiDB-lite"/>
    </source>
</evidence>
<dbReference type="Pfam" id="PF18758">
    <property type="entry name" value="KDZ"/>
    <property type="match status" value="1"/>
</dbReference>
<dbReference type="PANTHER" id="PTHR33104">
    <property type="entry name" value="SI:DKEY-29D5.2"/>
    <property type="match status" value="1"/>
</dbReference>
<proteinExistence type="predicted"/>
<keyword evidence="4" id="KW-1185">Reference proteome</keyword>
<dbReference type="Pfam" id="PF18803">
    <property type="entry name" value="CxC2"/>
    <property type="match status" value="1"/>
</dbReference>
<gene>
    <name evidence="3" type="ORF">VNI00_016518</name>
</gene>
<protein>
    <recommendedName>
        <fullName evidence="2">CxC2-like cysteine cluster KDZ transposase-associated domain-containing protein</fullName>
    </recommendedName>
</protein>
<reference evidence="3 4" key="1">
    <citation type="submission" date="2024-01" db="EMBL/GenBank/DDBJ databases">
        <title>A draft genome for a cacao thread blight-causing isolate of Paramarasmius palmivorus.</title>
        <authorList>
            <person name="Baruah I.K."/>
            <person name="Bukari Y."/>
            <person name="Amoako-Attah I."/>
            <person name="Meinhardt L.W."/>
            <person name="Bailey B.A."/>
            <person name="Cohen S.P."/>
        </authorList>
    </citation>
    <scope>NUCLEOTIDE SEQUENCE [LARGE SCALE GENOMIC DNA]</scope>
    <source>
        <strain evidence="3 4">GH-12</strain>
    </source>
</reference>
<feature type="compositionally biased region" description="Acidic residues" evidence="1">
    <location>
        <begin position="1115"/>
        <end position="1125"/>
    </location>
</feature>
<feature type="region of interest" description="Disordered" evidence="1">
    <location>
        <begin position="1106"/>
        <end position="1125"/>
    </location>
</feature>
<dbReference type="AlphaFoldDB" id="A0AAW0BDN1"/>
<sequence>MAPRKRKYDEADYADAIEDSSTRRKVTVHDVDEAGVRTSTHFIRRVNVPLSHTVAVPTTPRLSAPPELDAIQELEDALFTEDIEKGKEDELPKTQTQRRKLMEEYGVRFEQASYIIMGREAEKTIGQACACGRPDRKRLVRCLDCEQFPLVCEECWLSMHRYQPLHWAHVWNDSRGYFTRQDISTLGYRMTIGHSNDAVCSNGVNGPLNIADLNGIHATTVRYCKCDGEVDKWQKLMEIGFFPATVNDPQTVFTFRLLRHYQMTNLQSKTPTYQYMKTLRRLTDNVFTGNVPELIKQFTLVVRVWSFLEVQRRAGQLHDLDSRFPRRQKGSLVVYCPSCPEIDVNIEPGWESTPRHLRHLHQTRLTLDGNYQANHIAKRRQDALDGSLWHDSGYFELASRYNQLCGFEDMDKTEKSVCGHLNAINKQNRAKFKNTDISGIVNCQCDHIFVLASGNLNQGERFVAVDRVLARALALRPFDADAIPNFFISYDSVCSFCKKIPQRWELAHPELTKLIPHMRFIIPVCHCRNHVDSCEPLYLYTYKEGAGWFPAETAEMYWPVLNAVGAACRQMNLGPREEHINMSHGDWNWRKTVGMAQQLFKDLRDRKGIYVEKRDHFAALSLLFEDKVGTWNVLDRSPVVVNKKTVSSVYSHGNVKAPDLRSIFDEWKRSGEGETSGLRKISAVMAYLEAGLDIYLDQQEVMVLARKAEKPESEARFRQKQFRFIPSNLDVPHLDSTNSEPETEILHLPSDFSAEQRITLKLTTLAGKETVVIRKRLVKLVFRLRTVVRVYSEALLRKANNDRGQDLNTRANQQLSSIRADRDQLIDNYRWLRTKLEKLGASSEEWPQLSVADTYRKPTEQRRAPRTTRTKEGALWSLGLSRRKNDALPIGRIEGDSNQGQVMQENQADDEPKCDTDTFHYTGTKMTRSKQPDWNPDSGRGKTHAPVEVENAEARVKTDGWIWNPGQLQRMTGDGMKHWEETSNRVQWFRAEAEFERAREELEIKHAEFARCIRFFTFMRDRWMECAKSQTLPGHAAYAREHSDMYDALRLNAENKYGLCGIPILRHVPDEKTLADQVVLFREQEERYFHFDRMKGRPLFVDPTVHGSEIGFQDDREEDLEEEEE</sequence>
<evidence type="ECO:0000313" key="4">
    <source>
        <dbReference type="Proteomes" id="UP001383192"/>
    </source>
</evidence>
<dbReference type="PANTHER" id="PTHR33104:SF2">
    <property type="entry name" value="CXC3 LIKE CYSTEINE CLUSTER DOMAIN-CONTAINING PROTEIN"/>
    <property type="match status" value="1"/>
</dbReference>
<dbReference type="InterPro" id="IPR040521">
    <property type="entry name" value="KDZ"/>
</dbReference>
<feature type="region of interest" description="Disordered" evidence="1">
    <location>
        <begin position="921"/>
        <end position="944"/>
    </location>
</feature>
<evidence type="ECO:0000259" key="2">
    <source>
        <dbReference type="Pfam" id="PF18803"/>
    </source>
</evidence>
<feature type="domain" description="CxC2-like cysteine cluster KDZ transposase-associated" evidence="2">
    <location>
        <begin position="184"/>
        <end position="286"/>
    </location>
</feature>
<dbReference type="InterPro" id="IPR041457">
    <property type="entry name" value="CxC2_KDZ-assoc"/>
</dbReference>
<accession>A0AAW0BDN1</accession>
<evidence type="ECO:0000313" key="3">
    <source>
        <dbReference type="EMBL" id="KAK7024210.1"/>
    </source>
</evidence>
<organism evidence="3 4">
    <name type="scientific">Paramarasmius palmivorus</name>
    <dbReference type="NCBI Taxonomy" id="297713"/>
    <lineage>
        <taxon>Eukaryota</taxon>
        <taxon>Fungi</taxon>
        <taxon>Dikarya</taxon>
        <taxon>Basidiomycota</taxon>
        <taxon>Agaricomycotina</taxon>
        <taxon>Agaricomycetes</taxon>
        <taxon>Agaricomycetidae</taxon>
        <taxon>Agaricales</taxon>
        <taxon>Marasmiineae</taxon>
        <taxon>Marasmiaceae</taxon>
        <taxon>Paramarasmius</taxon>
    </lineage>
</organism>
<comment type="caution">
    <text evidence="3">The sequence shown here is derived from an EMBL/GenBank/DDBJ whole genome shotgun (WGS) entry which is preliminary data.</text>
</comment>
<dbReference type="Proteomes" id="UP001383192">
    <property type="component" value="Unassembled WGS sequence"/>
</dbReference>
<name>A0AAW0BDN1_9AGAR</name>
<dbReference type="EMBL" id="JAYKXP010000130">
    <property type="protein sequence ID" value="KAK7024210.1"/>
    <property type="molecule type" value="Genomic_DNA"/>
</dbReference>